<evidence type="ECO:0000313" key="5">
    <source>
        <dbReference type="EMBL" id="MEE3716664.1"/>
    </source>
</evidence>
<dbReference type="InterPro" id="IPR047110">
    <property type="entry name" value="GABD/Sad-like"/>
</dbReference>
<dbReference type="InterPro" id="IPR016162">
    <property type="entry name" value="Ald_DH_N"/>
</dbReference>
<evidence type="ECO:0000256" key="3">
    <source>
        <dbReference type="ARBA" id="ARBA00023002"/>
    </source>
</evidence>
<dbReference type="Proteomes" id="UP001333818">
    <property type="component" value="Unassembled WGS sequence"/>
</dbReference>
<keyword evidence="2" id="KW-0521">NADP</keyword>
<reference evidence="5" key="1">
    <citation type="submission" date="2024-01" db="EMBL/GenBank/DDBJ databases">
        <title>Bank of Algae and Cyanobacteria of the Azores (BACA) strain genomes.</title>
        <authorList>
            <person name="Luz R."/>
            <person name="Cordeiro R."/>
            <person name="Fonseca A."/>
            <person name="Goncalves V."/>
        </authorList>
    </citation>
    <scope>NUCLEOTIDE SEQUENCE</scope>
    <source>
        <strain evidence="5">BACA0141</strain>
    </source>
</reference>
<keyword evidence="6" id="KW-1185">Reference proteome</keyword>
<feature type="domain" description="Aldehyde dehydrogenase" evidence="4">
    <location>
        <begin position="3"/>
        <end position="457"/>
    </location>
</feature>
<accession>A0AAW9PQI6</accession>
<dbReference type="Gene3D" id="3.40.605.10">
    <property type="entry name" value="Aldehyde Dehydrogenase, Chain A, domain 1"/>
    <property type="match status" value="1"/>
</dbReference>
<organism evidence="5 6">
    <name type="scientific">Tumidithrix elongata BACA0141</name>
    <dbReference type="NCBI Taxonomy" id="2716417"/>
    <lineage>
        <taxon>Bacteria</taxon>
        <taxon>Bacillati</taxon>
        <taxon>Cyanobacteriota</taxon>
        <taxon>Cyanophyceae</taxon>
        <taxon>Pseudanabaenales</taxon>
        <taxon>Pseudanabaenaceae</taxon>
        <taxon>Tumidithrix</taxon>
        <taxon>Tumidithrix elongata</taxon>
    </lineage>
</organism>
<dbReference type="AlphaFoldDB" id="A0AAW9PQI6"/>
<sequence length="460" mass="49596">MSIASTNPTTGEVVQTFIALTSSELDTKLALANRAFTTYRHIGFAQKAGWIHKAADILEARKLEFAKLMTLEMGKPLLSAIAEVEKSALVCRFYAENAEQFLGDVSIPTAASRSLVRYQPLGIILAVMPWNFPFWQVFRFAAPALMAGNIGLLKHASNVPQCALAIEEIFQTAGFPTGVFQTLLVGANRVAEIVKDVRVKAATLTGSEPAGQSLAAIAGHEIKKTVLELGGSDPFIVLKSANLEEAVSTAIAARMLNSGQSCIAAKRFIVETAIATEFEQRLVEGYKALKVGDPMLPETDIGPLATDRIRQELDLQVQKSVQHGAKLLIGGDMQIYSHTPLAKGNFYPPTILSDIPKGCPAYADELFGPVASLFRVADIDEAIALANCTPFGLGASAWTTDPQEQERLINDLEAGAVFINSMVKSDPKLPFGGIKRSGYGRELGIQGIQEFVNIKTVYVK</sequence>
<dbReference type="InterPro" id="IPR015590">
    <property type="entry name" value="Aldehyde_DH_dom"/>
</dbReference>
<dbReference type="FunFam" id="3.40.309.10:FF:000009">
    <property type="entry name" value="Aldehyde dehydrogenase A"/>
    <property type="match status" value="1"/>
</dbReference>
<protein>
    <submittedName>
        <fullName evidence="5">NAD-dependent succinate-semialdehyde dehydrogenase</fullName>
    </submittedName>
</protein>
<dbReference type="InterPro" id="IPR016161">
    <property type="entry name" value="Ald_DH/histidinol_DH"/>
</dbReference>
<dbReference type="EMBL" id="JAZBJZ010000023">
    <property type="protein sequence ID" value="MEE3716664.1"/>
    <property type="molecule type" value="Genomic_DNA"/>
</dbReference>
<dbReference type="Gene3D" id="3.40.309.10">
    <property type="entry name" value="Aldehyde Dehydrogenase, Chain A, domain 2"/>
    <property type="match status" value="1"/>
</dbReference>
<evidence type="ECO:0000313" key="6">
    <source>
        <dbReference type="Proteomes" id="UP001333818"/>
    </source>
</evidence>
<dbReference type="FunFam" id="3.40.605.10:FF:000012">
    <property type="entry name" value="NAD-dependent succinate-semialdehyde dehydrogenase"/>
    <property type="match status" value="1"/>
</dbReference>
<comment type="similarity">
    <text evidence="1">Belongs to the aldehyde dehydrogenase family.</text>
</comment>
<dbReference type="PANTHER" id="PTHR43217">
    <property type="entry name" value="SUCCINATE SEMIALDEHYDE DEHYDROGENASE [NAD(P)+] SAD"/>
    <property type="match status" value="1"/>
</dbReference>
<gene>
    <name evidence="5" type="ORF">V2H45_07900</name>
</gene>
<dbReference type="SUPFAM" id="SSF53720">
    <property type="entry name" value="ALDH-like"/>
    <property type="match status" value="1"/>
</dbReference>
<dbReference type="CDD" id="cd07100">
    <property type="entry name" value="ALDH_SSADH1_GabD1"/>
    <property type="match status" value="1"/>
</dbReference>
<evidence type="ECO:0000259" key="4">
    <source>
        <dbReference type="Pfam" id="PF00171"/>
    </source>
</evidence>
<dbReference type="PANTHER" id="PTHR43217:SF1">
    <property type="entry name" value="SUCCINATE SEMIALDEHYDE DEHYDROGENASE [NAD(P)+] SAD"/>
    <property type="match status" value="1"/>
</dbReference>
<evidence type="ECO:0000256" key="1">
    <source>
        <dbReference type="ARBA" id="ARBA00009986"/>
    </source>
</evidence>
<dbReference type="RefSeq" id="WP_330483094.1">
    <property type="nucleotide sequence ID" value="NZ_JAZBJZ010000023.1"/>
</dbReference>
<evidence type="ECO:0000256" key="2">
    <source>
        <dbReference type="ARBA" id="ARBA00022857"/>
    </source>
</evidence>
<dbReference type="InterPro" id="IPR044148">
    <property type="entry name" value="ALDH_GabD1-like"/>
</dbReference>
<comment type="caution">
    <text evidence="5">The sequence shown here is derived from an EMBL/GenBank/DDBJ whole genome shotgun (WGS) entry which is preliminary data.</text>
</comment>
<dbReference type="GO" id="GO:0004777">
    <property type="term" value="F:succinate-semialdehyde dehydrogenase (NAD+) activity"/>
    <property type="evidence" value="ECO:0007669"/>
    <property type="project" value="TreeGrafter"/>
</dbReference>
<dbReference type="GO" id="GO:0004030">
    <property type="term" value="F:aldehyde dehydrogenase [NAD(P)+] activity"/>
    <property type="evidence" value="ECO:0007669"/>
    <property type="project" value="InterPro"/>
</dbReference>
<dbReference type="InterPro" id="IPR016163">
    <property type="entry name" value="Ald_DH_C"/>
</dbReference>
<name>A0AAW9PQI6_9CYAN</name>
<proteinExistence type="inferred from homology"/>
<dbReference type="Pfam" id="PF00171">
    <property type="entry name" value="Aldedh"/>
    <property type="match status" value="1"/>
</dbReference>
<keyword evidence="3" id="KW-0560">Oxidoreductase</keyword>